<dbReference type="RefSeq" id="WP_111488730.1">
    <property type="nucleotide sequence ID" value="NZ_CP031264.1"/>
</dbReference>
<dbReference type="GO" id="GO:0000976">
    <property type="term" value="F:transcription cis-regulatory region binding"/>
    <property type="evidence" value="ECO:0007669"/>
    <property type="project" value="TreeGrafter"/>
</dbReference>
<dbReference type="AlphaFoldDB" id="A0A345SXQ6"/>
<evidence type="ECO:0000256" key="5">
    <source>
        <dbReference type="SAM" id="MobiDB-lite"/>
    </source>
</evidence>
<protein>
    <submittedName>
        <fullName evidence="7">TetR/AcrR family transcriptional regulator</fullName>
    </submittedName>
</protein>
<gene>
    <name evidence="7" type="ORF">C7M71_014810</name>
</gene>
<dbReference type="EMBL" id="CP031264">
    <property type="protein sequence ID" value="AXI78511.1"/>
    <property type="molecule type" value="Genomic_DNA"/>
</dbReference>
<feature type="region of interest" description="Disordered" evidence="5">
    <location>
        <begin position="222"/>
        <end position="251"/>
    </location>
</feature>
<dbReference type="InterPro" id="IPR036271">
    <property type="entry name" value="Tet_transcr_reg_TetR-rel_C_sf"/>
</dbReference>
<evidence type="ECO:0000256" key="4">
    <source>
        <dbReference type="PROSITE-ProRule" id="PRU00335"/>
    </source>
</evidence>
<dbReference type="SUPFAM" id="SSF46689">
    <property type="entry name" value="Homeodomain-like"/>
    <property type="match status" value="1"/>
</dbReference>
<keyword evidence="3" id="KW-0804">Transcription</keyword>
<feature type="domain" description="HTH tetR-type" evidence="6">
    <location>
        <begin position="22"/>
        <end position="82"/>
    </location>
</feature>
<feature type="compositionally biased region" description="Acidic residues" evidence="5">
    <location>
        <begin position="226"/>
        <end position="236"/>
    </location>
</feature>
<keyword evidence="1" id="KW-0805">Transcription regulation</keyword>
<dbReference type="GO" id="GO:0003700">
    <property type="term" value="F:DNA-binding transcription factor activity"/>
    <property type="evidence" value="ECO:0007669"/>
    <property type="project" value="TreeGrafter"/>
</dbReference>
<dbReference type="PANTHER" id="PTHR30055">
    <property type="entry name" value="HTH-TYPE TRANSCRIPTIONAL REGULATOR RUTR"/>
    <property type="match status" value="1"/>
</dbReference>
<evidence type="ECO:0000256" key="2">
    <source>
        <dbReference type="ARBA" id="ARBA00023125"/>
    </source>
</evidence>
<dbReference type="InterPro" id="IPR050109">
    <property type="entry name" value="HTH-type_TetR-like_transc_reg"/>
</dbReference>
<evidence type="ECO:0000256" key="3">
    <source>
        <dbReference type="ARBA" id="ARBA00023163"/>
    </source>
</evidence>
<sequence length="251" mass="26821">MFERTGPVEPGRGRLRGRPRPGLTTGGVVAAGRRVIERDGLDALTMRAVAAELGTAPTSLYRHVTDRDALLLAILEQIAAGLPVEVPGGTPRARLLRRLLDAHAYMADHVWVLHILIRGEMVAERALAFNDACLADFLAAGLAPRSALAAFRTCWQLVLGELFDQHPLAPPREPNQRQRAFASADPVRLPALARCVPHIPDAATRHDEFTRNLGALLTSLLATSEADPEATSEADPEATPADGAEAGPAVP</sequence>
<keyword evidence="8" id="KW-1185">Reference proteome</keyword>
<evidence type="ECO:0000313" key="8">
    <source>
        <dbReference type="Proteomes" id="UP000249340"/>
    </source>
</evidence>
<dbReference type="Pfam" id="PF00440">
    <property type="entry name" value="TetR_N"/>
    <property type="match status" value="1"/>
</dbReference>
<proteinExistence type="predicted"/>
<organism evidence="7 8">
    <name type="scientific">Peterkaempfera bronchialis</name>
    <dbReference type="NCBI Taxonomy" id="2126346"/>
    <lineage>
        <taxon>Bacteria</taxon>
        <taxon>Bacillati</taxon>
        <taxon>Actinomycetota</taxon>
        <taxon>Actinomycetes</taxon>
        <taxon>Kitasatosporales</taxon>
        <taxon>Streptomycetaceae</taxon>
        <taxon>Peterkaempfera</taxon>
    </lineage>
</organism>
<evidence type="ECO:0000256" key="1">
    <source>
        <dbReference type="ARBA" id="ARBA00023015"/>
    </source>
</evidence>
<reference evidence="8" key="1">
    <citation type="submission" date="2018-07" db="EMBL/GenBank/DDBJ databases">
        <title>Streptacidiphilus bronchialis DSM 106435 chromosome.</title>
        <authorList>
            <person name="Batra D."/>
            <person name="Gulvik C.A."/>
        </authorList>
    </citation>
    <scope>NUCLEOTIDE SEQUENCE [LARGE SCALE GENOMIC DNA]</scope>
    <source>
        <strain evidence="8">DSM 106435</strain>
    </source>
</reference>
<accession>A0A345SXQ6</accession>
<feature type="DNA-binding region" description="H-T-H motif" evidence="4">
    <location>
        <begin position="45"/>
        <end position="64"/>
    </location>
</feature>
<dbReference type="PROSITE" id="PS50977">
    <property type="entry name" value="HTH_TETR_2"/>
    <property type="match status" value="1"/>
</dbReference>
<evidence type="ECO:0000259" key="6">
    <source>
        <dbReference type="PROSITE" id="PS50977"/>
    </source>
</evidence>
<dbReference type="InterPro" id="IPR001647">
    <property type="entry name" value="HTH_TetR"/>
</dbReference>
<evidence type="ECO:0000313" key="7">
    <source>
        <dbReference type="EMBL" id="AXI78511.1"/>
    </source>
</evidence>
<name>A0A345SXQ6_9ACTN</name>
<dbReference type="OrthoDB" id="2570341at2"/>
<dbReference type="InterPro" id="IPR009057">
    <property type="entry name" value="Homeodomain-like_sf"/>
</dbReference>
<dbReference type="PANTHER" id="PTHR30055:SF234">
    <property type="entry name" value="HTH-TYPE TRANSCRIPTIONAL REGULATOR BETI"/>
    <property type="match status" value="1"/>
</dbReference>
<keyword evidence="2 4" id="KW-0238">DNA-binding</keyword>
<dbReference type="SUPFAM" id="SSF48498">
    <property type="entry name" value="Tetracyclin repressor-like, C-terminal domain"/>
    <property type="match status" value="1"/>
</dbReference>
<dbReference type="Proteomes" id="UP000249340">
    <property type="component" value="Chromosome"/>
</dbReference>
<feature type="region of interest" description="Disordered" evidence="5">
    <location>
        <begin position="1"/>
        <end position="26"/>
    </location>
</feature>
<dbReference type="Gene3D" id="1.10.357.10">
    <property type="entry name" value="Tetracycline Repressor, domain 2"/>
    <property type="match status" value="1"/>
</dbReference>
<dbReference type="KEGG" id="stri:C7M71_014810"/>